<comment type="subunit">
    <text evidence="10">Component of the mitochondrial contact site and cristae organizing system (MICOS) complex.</text>
</comment>
<dbReference type="GO" id="GO:0061617">
    <property type="term" value="C:MICOS complex"/>
    <property type="evidence" value="ECO:0007669"/>
    <property type="project" value="TreeGrafter"/>
</dbReference>
<evidence type="ECO:0000256" key="2">
    <source>
        <dbReference type="ARBA" id="ARBA00010877"/>
    </source>
</evidence>
<comment type="similarity">
    <text evidence="2 10">Belongs to the MICOS complex subunit Mic60 family.</text>
</comment>
<keyword evidence="6 10" id="KW-1133">Transmembrane helix</keyword>
<feature type="transmembrane region" description="Helical" evidence="10">
    <location>
        <begin position="80"/>
        <end position="99"/>
    </location>
</feature>
<evidence type="ECO:0000256" key="4">
    <source>
        <dbReference type="ARBA" id="ARBA00022692"/>
    </source>
</evidence>
<dbReference type="Pfam" id="PF09731">
    <property type="entry name" value="Mitofilin"/>
    <property type="match status" value="1"/>
</dbReference>
<comment type="subcellular location">
    <subcellularLocation>
        <location evidence="1 10">Mitochondrion inner membrane</location>
        <topology evidence="1 10">Single-pass membrane protein</topology>
    </subcellularLocation>
</comment>
<dbReference type="InterPro" id="IPR019133">
    <property type="entry name" value="MIC60"/>
</dbReference>
<name>A0A2G5B7X9_COERN</name>
<feature type="region of interest" description="Disordered" evidence="11">
    <location>
        <begin position="170"/>
        <end position="197"/>
    </location>
</feature>
<evidence type="ECO:0000256" key="8">
    <source>
        <dbReference type="ARBA" id="ARBA00023136"/>
    </source>
</evidence>
<sequence length="562" mass="61817">MLRVSATGTRALLASSTRTTSTARGFTRGVPKRFATTDAPAVKVPSVSSTEKAGVRDADAKFTIEPKPTKKKKKGHKIRNTAFLTLLAGSGFVAAAAYAREDREFGQQFEHYVPGARSFMQLMRHHDDSLVMALSDVGYNVYDQAIYTGRFIYQQFGALLNMLQHNSWQAPEDDAHKRPKNAQRDTTLSKQKPKSDNVLAAAPVKSVKLEVDIPPLDSDSAAVMELSRRVSNVAAALNKRGLLPEEVQQLKALSDALLALDRHMGTLKDDEKAAVEAALDAERKKFDTMLGEFQDTAHAALIAHEAQMIEERDGLLKNAANAADERLATELGAQRDFLERRFNRFVRARVDEERGGRLAHLDRVEAQLHQLTRMAHDSRELIHRSRAVARLGVAAAALRNAADAQRPFAAELAALAGAATTEFPATRAAATSITRSVAEEGILSQAELEDRFDTVRKEIRSVSLVPENGNFGSQVLSLALSRVMFEKEGLVDGDDVESVLARTSFLLRRHDLDSATRELNQLKGWPKKLAEDWIVAARRKLEVDQAFAVADAEAQLVKLSLV</sequence>
<keyword evidence="4 10" id="KW-0812">Transmembrane</keyword>
<evidence type="ECO:0000256" key="3">
    <source>
        <dbReference type="ARBA" id="ARBA00018116"/>
    </source>
</evidence>
<gene>
    <name evidence="12" type="ORF">COEREDRAFT_93367</name>
</gene>
<evidence type="ECO:0000256" key="1">
    <source>
        <dbReference type="ARBA" id="ARBA00004434"/>
    </source>
</evidence>
<evidence type="ECO:0000313" key="12">
    <source>
        <dbReference type="EMBL" id="PIA15136.1"/>
    </source>
</evidence>
<accession>A0A2G5B7X9</accession>
<comment type="function">
    <text evidence="9">Component of the MICOS complex, a large protein complex of the mitochondrial inner membrane that plays crucial roles in the maintenance of crista junctions, inner membrane architecture, and formation of contact sites to the outer membrane. Plays a role in keeping cristae membranes connected to the inner boundary membrane. Also promotes protein import via the mitochondrial intermembrane space assembly (MIA) pathway.</text>
</comment>
<protein>
    <recommendedName>
        <fullName evidence="3 10">MICOS complex subunit MIC60</fullName>
    </recommendedName>
    <alternativeName>
        <fullName evidence="10">Mitofilin</fullName>
    </alternativeName>
</protein>
<evidence type="ECO:0000313" key="13">
    <source>
        <dbReference type="Proteomes" id="UP000242474"/>
    </source>
</evidence>
<keyword evidence="7 10" id="KW-0496">Mitochondrion</keyword>
<keyword evidence="5 10" id="KW-0999">Mitochondrion inner membrane</keyword>
<evidence type="ECO:0000256" key="11">
    <source>
        <dbReference type="SAM" id="MobiDB-lite"/>
    </source>
</evidence>
<dbReference type="GO" id="GO:0042407">
    <property type="term" value="P:cristae formation"/>
    <property type="evidence" value="ECO:0007669"/>
    <property type="project" value="TreeGrafter"/>
</dbReference>
<dbReference type="OrthoDB" id="10261039at2759"/>
<feature type="compositionally biased region" description="Low complexity" evidence="11">
    <location>
        <begin position="9"/>
        <end position="24"/>
    </location>
</feature>
<dbReference type="PANTHER" id="PTHR15415:SF7">
    <property type="entry name" value="MICOS COMPLEX SUBUNIT MIC60"/>
    <property type="match status" value="1"/>
</dbReference>
<evidence type="ECO:0000256" key="9">
    <source>
        <dbReference type="ARBA" id="ARBA00025571"/>
    </source>
</evidence>
<dbReference type="PANTHER" id="PTHR15415">
    <property type="entry name" value="MITOFILIN"/>
    <property type="match status" value="1"/>
</dbReference>
<dbReference type="STRING" id="763665.A0A2G5B7X9"/>
<feature type="region of interest" description="Disordered" evidence="11">
    <location>
        <begin position="1"/>
        <end position="24"/>
    </location>
</feature>
<dbReference type="AlphaFoldDB" id="A0A2G5B7X9"/>
<keyword evidence="8 10" id="KW-0472">Membrane</keyword>
<evidence type="ECO:0000256" key="6">
    <source>
        <dbReference type="ARBA" id="ARBA00022989"/>
    </source>
</evidence>
<evidence type="ECO:0000256" key="7">
    <source>
        <dbReference type="ARBA" id="ARBA00023128"/>
    </source>
</evidence>
<reference evidence="12 13" key="1">
    <citation type="journal article" date="2015" name="Genome Biol. Evol.">
        <title>Phylogenomic analyses indicate that early fungi evolved digesting cell walls of algal ancestors of land plants.</title>
        <authorList>
            <person name="Chang Y."/>
            <person name="Wang S."/>
            <person name="Sekimoto S."/>
            <person name="Aerts A.L."/>
            <person name="Choi C."/>
            <person name="Clum A."/>
            <person name="LaButti K.M."/>
            <person name="Lindquist E.A."/>
            <person name="Yee Ngan C."/>
            <person name="Ohm R.A."/>
            <person name="Salamov A.A."/>
            <person name="Grigoriev I.V."/>
            <person name="Spatafora J.W."/>
            <person name="Berbee M.L."/>
        </authorList>
    </citation>
    <scope>NUCLEOTIDE SEQUENCE [LARGE SCALE GENOMIC DNA]</scope>
    <source>
        <strain evidence="12 13">NRRL 1564</strain>
    </source>
</reference>
<dbReference type="EMBL" id="KZ303509">
    <property type="protein sequence ID" value="PIA15136.1"/>
    <property type="molecule type" value="Genomic_DNA"/>
</dbReference>
<evidence type="ECO:0000256" key="10">
    <source>
        <dbReference type="RuleBase" id="RU363000"/>
    </source>
</evidence>
<proteinExistence type="inferred from homology"/>
<evidence type="ECO:0000256" key="5">
    <source>
        <dbReference type="ARBA" id="ARBA00022792"/>
    </source>
</evidence>
<keyword evidence="13" id="KW-1185">Reference proteome</keyword>
<dbReference type="Proteomes" id="UP000242474">
    <property type="component" value="Unassembled WGS sequence"/>
</dbReference>
<organism evidence="12 13">
    <name type="scientific">Coemansia reversa (strain ATCC 12441 / NRRL 1564)</name>
    <dbReference type="NCBI Taxonomy" id="763665"/>
    <lineage>
        <taxon>Eukaryota</taxon>
        <taxon>Fungi</taxon>
        <taxon>Fungi incertae sedis</taxon>
        <taxon>Zoopagomycota</taxon>
        <taxon>Kickxellomycotina</taxon>
        <taxon>Kickxellomycetes</taxon>
        <taxon>Kickxellales</taxon>
        <taxon>Kickxellaceae</taxon>
        <taxon>Coemansia</taxon>
    </lineage>
</organism>